<evidence type="ECO:0000313" key="1">
    <source>
        <dbReference type="EMBL" id="CAJ1976668.1"/>
    </source>
</evidence>
<dbReference type="AlphaFoldDB" id="A0AA87B6X1"/>
<dbReference type="Gramene" id="rna-AYBTSS11_LOCUS28807">
    <property type="protein sequence ID" value="CAJ1976668.1"/>
    <property type="gene ID" value="gene-AYBTSS11_LOCUS28807"/>
</dbReference>
<protein>
    <submittedName>
        <fullName evidence="1">Uncharacterized protein</fullName>
    </submittedName>
</protein>
<name>A0AA87B6X1_9FABA</name>
<evidence type="ECO:0000313" key="2">
    <source>
        <dbReference type="Proteomes" id="UP001189624"/>
    </source>
</evidence>
<dbReference type="EMBL" id="OY731407">
    <property type="protein sequence ID" value="CAJ1976668.1"/>
    <property type="molecule type" value="Genomic_DNA"/>
</dbReference>
<sequence length="51" mass="5774">MRTPASVDDEGYEVIHQNTMLRVLAPVRQLLAELRLCMGKTTSVKAERCIE</sequence>
<keyword evidence="2" id="KW-1185">Reference proteome</keyword>
<reference evidence="1" key="1">
    <citation type="submission" date="2023-10" db="EMBL/GenBank/DDBJ databases">
        <authorList>
            <person name="Domelevo Entfellner J.-B."/>
        </authorList>
    </citation>
    <scope>NUCLEOTIDE SEQUENCE</scope>
</reference>
<dbReference type="Proteomes" id="UP001189624">
    <property type="component" value="Chromosome 10"/>
</dbReference>
<accession>A0AA87B6X1</accession>
<proteinExistence type="predicted"/>
<organism evidence="1 2">
    <name type="scientific">Sphenostylis stenocarpa</name>
    <dbReference type="NCBI Taxonomy" id="92480"/>
    <lineage>
        <taxon>Eukaryota</taxon>
        <taxon>Viridiplantae</taxon>
        <taxon>Streptophyta</taxon>
        <taxon>Embryophyta</taxon>
        <taxon>Tracheophyta</taxon>
        <taxon>Spermatophyta</taxon>
        <taxon>Magnoliopsida</taxon>
        <taxon>eudicotyledons</taxon>
        <taxon>Gunneridae</taxon>
        <taxon>Pentapetalae</taxon>
        <taxon>rosids</taxon>
        <taxon>fabids</taxon>
        <taxon>Fabales</taxon>
        <taxon>Fabaceae</taxon>
        <taxon>Papilionoideae</taxon>
        <taxon>50 kb inversion clade</taxon>
        <taxon>NPAAA clade</taxon>
        <taxon>indigoferoid/millettioid clade</taxon>
        <taxon>Phaseoleae</taxon>
        <taxon>Sphenostylis</taxon>
    </lineage>
</organism>
<gene>
    <name evidence="1" type="ORF">AYBTSS11_LOCUS28807</name>
</gene>